<protein>
    <submittedName>
        <fullName evidence="2">Uncharacterized protein</fullName>
    </submittedName>
</protein>
<proteinExistence type="predicted"/>
<dbReference type="AlphaFoldDB" id="A0A9Q9F850"/>
<feature type="transmembrane region" description="Helical" evidence="1">
    <location>
        <begin position="33"/>
        <end position="52"/>
    </location>
</feature>
<evidence type="ECO:0000313" key="2">
    <source>
        <dbReference type="EMBL" id="UTX43194.1"/>
    </source>
</evidence>
<gene>
    <name evidence="2" type="ORF">GPU96_05g09350</name>
    <name evidence="3" type="ORF">PFJ87_05g01210</name>
</gene>
<dbReference type="Proteomes" id="UP001059546">
    <property type="component" value="Chromosome V"/>
</dbReference>
<name>A0A9Q9F850_ENCHE</name>
<dbReference type="EMBL" id="CP119066">
    <property type="protein sequence ID" value="WEL38651.1"/>
    <property type="molecule type" value="Genomic_DNA"/>
</dbReference>
<feature type="transmembrane region" description="Helical" evidence="1">
    <location>
        <begin position="91"/>
        <end position="112"/>
    </location>
</feature>
<evidence type="ECO:0000313" key="3">
    <source>
        <dbReference type="EMBL" id="WEL38651.1"/>
    </source>
</evidence>
<feature type="transmembrane region" description="Helical" evidence="1">
    <location>
        <begin position="58"/>
        <end position="79"/>
    </location>
</feature>
<keyword evidence="1" id="KW-0472">Membrane</keyword>
<accession>A0A9Q9F850</accession>
<dbReference type="Proteomes" id="UP001217963">
    <property type="component" value="Chromosome V"/>
</dbReference>
<sequence>MSIVYEAVGMRRCARTGADFDKDLRRFSILEKVVVLIVYILPIAAPSAAKFVDASYNLFFPLSMGLSVSSFMPISARVARRFFDQDTVRIITPHSLIVAAYTAVVFVFSLRMSSICYSNGFLEPSGPHGETMYRMLILTSYMFYESGRLINRSMGLYKMSVVISQLISAFLIILMAMACEMGLASHSHLIQLFFTHGVSSIVMSLAFDSFPSMVALKKNLDVFPILVAAGYLVAAILCVEIVLPRYNINK</sequence>
<feature type="transmembrane region" description="Helical" evidence="1">
    <location>
        <begin position="162"/>
        <end position="183"/>
    </location>
</feature>
<feature type="transmembrane region" description="Helical" evidence="1">
    <location>
        <begin position="222"/>
        <end position="243"/>
    </location>
</feature>
<dbReference type="EMBL" id="CP075151">
    <property type="protein sequence ID" value="UTX43194.1"/>
    <property type="molecule type" value="Genomic_DNA"/>
</dbReference>
<keyword evidence="1" id="KW-1133">Transmembrane helix</keyword>
<dbReference type="OrthoDB" id="2191982at2759"/>
<reference evidence="3 5" key="2">
    <citation type="submission" date="2023-02" db="EMBL/GenBank/DDBJ databases">
        <title>Encephalitozoon hellem ATCC 50451 complete genome.</title>
        <authorList>
            <person name="Mascarenhas dos Santos A.C."/>
            <person name="Julian A.T."/>
            <person name="Pombert J.-F."/>
        </authorList>
    </citation>
    <scope>NUCLEOTIDE SEQUENCE [LARGE SCALE GENOMIC DNA]</scope>
    <source>
        <strain evidence="3 5">ATCC 50451</strain>
    </source>
</reference>
<evidence type="ECO:0000313" key="5">
    <source>
        <dbReference type="Proteomes" id="UP001217963"/>
    </source>
</evidence>
<keyword evidence="5" id="KW-1185">Reference proteome</keyword>
<evidence type="ECO:0000256" key="1">
    <source>
        <dbReference type="SAM" id="Phobius"/>
    </source>
</evidence>
<feature type="transmembrane region" description="Helical" evidence="1">
    <location>
        <begin position="189"/>
        <end position="210"/>
    </location>
</feature>
<organism evidence="2 4">
    <name type="scientific">Encephalitozoon hellem</name>
    <name type="common">Microsporidian parasite</name>
    <dbReference type="NCBI Taxonomy" id="27973"/>
    <lineage>
        <taxon>Eukaryota</taxon>
        <taxon>Fungi</taxon>
        <taxon>Fungi incertae sedis</taxon>
        <taxon>Microsporidia</taxon>
        <taxon>Unikaryonidae</taxon>
        <taxon>Encephalitozoon</taxon>
    </lineage>
</organism>
<keyword evidence="1" id="KW-0812">Transmembrane</keyword>
<reference evidence="2" key="1">
    <citation type="submission" date="2021-05" db="EMBL/GenBank/DDBJ databases">
        <title>Encephalitozoon hellem ATCC 50604 Complete Genome.</title>
        <authorList>
            <person name="Mascarenhas dos Santos A.C."/>
            <person name="Julian A.T."/>
            <person name="Pombert J.-F."/>
        </authorList>
    </citation>
    <scope>NUCLEOTIDE SEQUENCE</scope>
    <source>
        <strain evidence="2">ATCC 50604</strain>
    </source>
</reference>
<evidence type="ECO:0000313" key="4">
    <source>
        <dbReference type="Proteomes" id="UP001059546"/>
    </source>
</evidence>